<dbReference type="EMBL" id="JAAZON010000301">
    <property type="protein sequence ID" value="NMC62878.1"/>
    <property type="molecule type" value="Genomic_DNA"/>
</dbReference>
<dbReference type="PANTHER" id="PTHR44591">
    <property type="entry name" value="STRESS RESPONSE REGULATOR PROTEIN 1"/>
    <property type="match status" value="1"/>
</dbReference>
<protein>
    <submittedName>
        <fullName evidence="4">Response regulator</fullName>
    </submittedName>
</protein>
<dbReference type="InterPro" id="IPR050595">
    <property type="entry name" value="Bact_response_regulator"/>
</dbReference>
<evidence type="ECO:0000259" key="3">
    <source>
        <dbReference type="PROSITE" id="PS50110"/>
    </source>
</evidence>
<dbReference type="Proteomes" id="UP000524246">
    <property type="component" value="Unassembled WGS sequence"/>
</dbReference>
<sequence>MEKILIIDDDKINSKIIARIVEDLGLVALQCANGKQGWEALCENDDIAYVLTDMLMPDMDGRELVYLIRYHEKFKDLPVLVISGVFSSEELGGILEISPSNTFFLAKPVDANNLRTHIEKLRKARATEGKEVIQA</sequence>
<feature type="domain" description="Response regulatory" evidence="3">
    <location>
        <begin position="3"/>
        <end position="122"/>
    </location>
</feature>
<evidence type="ECO:0000256" key="2">
    <source>
        <dbReference type="PROSITE-ProRule" id="PRU00169"/>
    </source>
</evidence>
<dbReference type="SUPFAM" id="SSF52172">
    <property type="entry name" value="CheY-like"/>
    <property type="match status" value="1"/>
</dbReference>
<accession>A0A7X9IJ98</accession>
<comment type="caution">
    <text evidence="4">The sequence shown here is derived from an EMBL/GenBank/DDBJ whole genome shotgun (WGS) entry which is preliminary data.</text>
</comment>
<keyword evidence="1 2" id="KW-0597">Phosphoprotein</keyword>
<evidence type="ECO:0000313" key="4">
    <source>
        <dbReference type="EMBL" id="NMC62878.1"/>
    </source>
</evidence>
<dbReference type="PROSITE" id="PS50110">
    <property type="entry name" value="RESPONSE_REGULATORY"/>
    <property type="match status" value="1"/>
</dbReference>
<organism evidence="4 5">
    <name type="scientific">SAR324 cluster bacterium</name>
    <dbReference type="NCBI Taxonomy" id="2024889"/>
    <lineage>
        <taxon>Bacteria</taxon>
        <taxon>Deltaproteobacteria</taxon>
        <taxon>SAR324 cluster</taxon>
    </lineage>
</organism>
<dbReference type="Pfam" id="PF00072">
    <property type="entry name" value="Response_reg"/>
    <property type="match status" value="1"/>
</dbReference>
<gene>
    <name evidence="4" type="ORF">GYA55_06875</name>
</gene>
<evidence type="ECO:0000313" key="5">
    <source>
        <dbReference type="Proteomes" id="UP000524246"/>
    </source>
</evidence>
<dbReference type="GO" id="GO:0000160">
    <property type="term" value="P:phosphorelay signal transduction system"/>
    <property type="evidence" value="ECO:0007669"/>
    <property type="project" value="InterPro"/>
</dbReference>
<reference evidence="4 5" key="1">
    <citation type="journal article" date="2020" name="Biotechnol. Biofuels">
        <title>New insights from the biogas microbiome by comprehensive genome-resolved metagenomics of nearly 1600 species originating from multiple anaerobic digesters.</title>
        <authorList>
            <person name="Campanaro S."/>
            <person name="Treu L."/>
            <person name="Rodriguez-R L.M."/>
            <person name="Kovalovszki A."/>
            <person name="Ziels R.M."/>
            <person name="Maus I."/>
            <person name="Zhu X."/>
            <person name="Kougias P.G."/>
            <person name="Basile A."/>
            <person name="Luo G."/>
            <person name="Schluter A."/>
            <person name="Konstantinidis K.T."/>
            <person name="Angelidaki I."/>
        </authorList>
    </citation>
    <scope>NUCLEOTIDE SEQUENCE [LARGE SCALE GENOMIC DNA]</scope>
    <source>
        <strain evidence="4">AS27yjCOA_65</strain>
    </source>
</reference>
<feature type="modified residue" description="4-aspartylphosphate" evidence="2">
    <location>
        <position position="53"/>
    </location>
</feature>
<dbReference type="Gene3D" id="3.40.50.2300">
    <property type="match status" value="1"/>
</dbReference>
<dbReference type="InterPro" id="IPR011006">
    <property type="entry name" value="CheY-like_superfamily"/>
</dbReference>
<dbReference type="PANTHER" id="PTHR44591:SF23">
    <property type="entry name" value="CHEY SUBFAMILY"/>
    <property type="match status" value="1"/>
</dbReference>
<name>A0A7X9IJ98_9DELT</name>
<evidence type="ECO:0000256" key="1">
    <source>
        <dbReference type="ARBA" id="ARBA00022553"/>
    </source>
</evidence>
<dbReference type="CDD" id="cd17546">
    <property type="entry name" value="REC_hyHK_CKI1_RcsC-like"/>
    <property type="match status" value="1"/>
</dbReference>
<dbReference type="SMART" id="SM00448">
    <property type="entry name" value="REC"/>
    <property type="match status" value="1"/>
</dbReference>
<dbReference type="InterPro" id="IPR001789">
    <property type="entry name" value="Sig_transdc_resp-reg_receiver"/>
</dbReference>
<dbReference type="AlphaFoldDB" id="A0A7X9IJ98"/>
<proteinExistence type="predicted"/>